<keyword evidence="2" id="KW-1185">Reference proteome</keyword>
<comment type="caution">
    <text evidence="1">The sequence shown here is derived from an EMBL/GenBank/DDBJ whole genome shotgun (WGS) entry which is preliminary data.</text>
</comment>
<accession>A0ACC2PQ81</accession>
<evidence type="ECO:0000313" key="2">
    <source>
        <dbReference type="Proteomes" id="UP001239111"/>
    </source>
</evidence>
<name>A0ACC2PQ81_9HYME</name>
<organism evidence="1 2">
    <name type="scientific">Eretmocerus hayati</name>
    <dbReference type="NCBI Taxonomy" id="131215"/>
    <lineage>
        <taxon>Eukaryota</taxon>
        <taxon>Metazoa</taxon>
        <taxon>Ecdysozoa</taxon>
        <taxon>Arthropoda</taxon>
        <taxon>Hexapoda</taxon>
        <taxon>Insecta</taxon>
        <taxon>Pterygota</taxon>
        <taxon>Neoptera</taxon>
        <taxon>Endopterygota</taxon>
        <taxon>Hymenoptera</taxon>
        <taxon>Apocrita</taxon>
        <taxon>Proctotrupomorpha</taxon>
        <taxon>Chalcidoidea</taxon>
        <taxon>Aphelinidae</taxon>
        <taxon>Aphelininae</taxon>
        <taxon>Eretmocerus</taxon>
    </lineage>
</organism>
<dbReference type="EMBL" id="CM056741">
    <property type="protein sequence ID" value="KAJ8685628.1"/>
    <property type="molecule type" value="Genomic_DNA"/>
</dbReference>
<reference evidence="1" key="1">
    <citation type="submission" date="2023-04" db="EMBL/GenBank/DDBJ databases">
        <title>A chromosome-level genome assembly of the parasitoid wasp Eretmocerus hayati.</title>
        <authorList>
            <person name="Zhong Y."/>
            <person name="Liu S."/>
            <person name="Liu Y."/>
        </authorList>
    </citation>
    <scope>NUCLEOTIDE SEQUENCE</scope>
    <source>
        <strain evidence="1">ZJU_SS_LIU_2023</strain>
    </source>
</reference>
<proteinExistence type="predicted"/>
<evidence type="ECO:0000313" key="1">
    <source>
        <dbReference type="EMBL" id="KAJ8685628.1"/>
    </source>
</evidence>
<sequence length="180" mass="20111">MVGTKAPESDAESYTKERDARLSSQDRKRTRSATMSVVSGQGDSESSSAGMMKPPQMPPKKQPKPQPKPRLTVDELKQQLRDAQDNIDENKDRFPLNFEQVAEFLSACYGKTNVADIAASYTKDTSGLLLMLTEISDNVPTSLRHRMQRLKMKLDPTPKEDGNNCEAISYMSDGSSRYED</sequence>
<protein>
    <submittedName>
        <fullName evidence="1">Uncharacterized protein</fullName>
    </submittedName>
</protein>
<gene>
    <name evidence="1" type="ORF">QAD02_021421</name>
</gene>
<dbReference type="Proteomes" id="UP001239111">
    <property type="component" value="Chromosome 1"/>
</dbReference>